<dbReference type="Proteomes" id="UP000190637">
    <property type="component" value="Unassembled WGS sequence"/>
</dbReference>
<comment type="catalytic activity">
    <reaction evidence="12">
        <text>O-phospho-L-seryl-[protein] + H2O = L-seryl-[protein] + phosphate</text>
        <dbReference type="Rhea" id="RHEA:20629"/>
        <dbReference type="Rhea" id="RHEA-COMP:9863"/>
        <dbReference type="Rhea" id="RHEA-COMP:11604"/>
        <dbReference type="ChEBI" id="CHEBI:15377"/>
        <dbReference type="ChEBI" id="CHEBI:29999"/>
        <dbReference type="ChEBI" id="CHEBI:43474"/>
        <dbReference type="ChEBI" id="CHEBI:83421"/>
        <dbReference type="EC" id="3.1.3.16"/>
    </reaction>
</comment>
<keyword evidence="18" id="KW-1185">Reference proteome</keyword>
<dbReference type="PANTHER" id="PTHR43156">
    <property type="entry name" value="STAGE II SPORULATION PROTEIN E-RELATED"/>
    <property type="match status" value="1"/>
</dbReference>
<dbReference type="Pfam" id="PF07228">
    <property type="entry name" value="SpoIIE"/>
    <property type="match status" value="1"/>
</dbReference>
<dbReference type="GO" id="GO:0005524">
    <property type="term" value="F:ATP binding"/>
    <property type="evidence" value="ECO:0007669"/>
    <property type="project" value="UniProtKB-KW"/>
</dbReference>
<dbReference type="InterPro" id="IPR029016">
    <property type="entry name" value="GAF-like_dom_sf"/>
</dbReference>
<evidence type="ECO:0000256" key="9">
    <source>
        <dbReference type="ARBA" id="ARBA00022842"/>
    </source>
</evidence>
<evidence type="ECO:0000256" key="13">
    <source>
        <dbReference type="ARBA" id="ARBA00056274"/>
    </source>
</evidence>
<evidence type="ECO:0000256" key="15">
    <source>
        <dbReference type="ARBA" id="ARBA00081350"/>
    </source>
</evidence>
<protein>
    <recommendedName>
        <fullName evidence="1">protein-serine/threonine phosphatase</fullName>
        <ecNumber evidence="1">3.1.3.16</ecNumber>
    </recommendedName>
    <alternativeName>
        <fullName evidence="15">Protein-serine/threonine phosphatase</fullName>
    </alternativeName>
    <alternativeName>
        <fullName evidence="14">Serine/threonine-protein kinase</fullName>
    </alternativeName>
</protein>
<evidence type="ECO:0000259" key="16">
    <source>
        <dbReference type="PROSITE" id="PS50112"/>
    </source>
</evidence>
<evidence type="ECO:0000256" key="5">
    <source>
        <dbReference type="ARBA" id="ARBA00022741"/>
    </source>
</evidence>
<comment type="function">
    <text evidence="13">Primarily acts as an independent SigF regulator that is sensitive to the osmosensory signal, mediating the cross talk of PknD with the SigF regulon. Possesses both phosphatase and kinase activities. The kinase domain functions as a classic anti-sigma factor-like kinase to phosphorylate the anti-anti-sigma factor domain at the canonical regulatory site, and the phosphatase domain antagonizes this activity.</text>
</comment>
<keyword evidence="4" id="KW-0479">Metal-binding</keyword>
<dbReference type="SUPFAM" id="SSF81606">
    <property type="entry name" value="PP2C-like"/>
    <property type="match status" value="1"/>
</dbReference>
<dbReference type="GO" id="GO:0004722">
    <property type="term" value="F:protein serine/threonine phosphatase activity"/>
    <property type="evidence" value="ECO:0007669"/>
    <property type="project" value="UniProtKB-EC"/>
</dbReference>
<dbReference type="EMBL" id="FUWS01000004">
    <property type="protein sequence ID" value="SJZ95008.1"/>
    <property type="molecule type" value="Genomic_DNA"/>
</dbReference>
<accession>A0A1T4PVQ4</accession>
<evidence type="ECO:0000256" key="10">
    <source>
        <dbReference type="ARBA" id="ARBA00022912"/>
    </source>
</evidence>
<dbReference type="InterPro" id="IPR036457">
    <property type="entry name" value="PPM-type-like_dom_sf"/>
</dbReference>
<organism evidence="17 18">
    <name type="scientific">Marinactinospora thermotolerans DSM 45154</name>
    <dbReference type="NCBI Taxonomy" id="1122192"/>
    <lineage>
        <taxon>Bacteria</taxon>
        <taxon>Bacillati</taxon>
        <taxon>Actinomycetota</taxon>
        <taxon>Actinomycetes</taxon>
        <taxon>Streptosporangiales</taxon>
        <taxon>Nocardiopsidaceae</taxon>
        <taxon>Marinactinospora</taxon>
    </lineage>
</organism>
<dbReference type="CDD" id="cd00130">
    <property type="entry name" value="PAS"/>
    <property type="match status" value="1"/>
</dbReference>
<keyword evidence="5" id="KW-0547">Nucleotide-binding</keyword>
<evidence type="ECO:0000256" key="4">
    <source>
        <dbReference type="ARBA" id="ARBA00022723"/>
    </source>
</evidence>
<dbReference type="NCBIfam" id="TIGR00229">
    <property type="entry name" value="sensory_box"/>
    <property type="match status" value="1"/>
</dbReference>
<sequence>MGGDQTGGGPLPPVDAHLLSVLFTELGAGVYVVDAAGKIIACNPWAERHLGYPPGALLGKDAHRLLNPLPGGDHGLPEQRPILEELADGHGVSGDRAVLLRSDGTTSAVWWTATPLPSGGGAVVLFHDDAARRDWEEQRAHRYAHSEALRERAESDLAETSWLGELTVALSSTLDAEEGLRRLVRLLVPRIADAALVDLAASAGRLHRVAWAHRAPDRVPAGALEDDLPRHGPVSKAVVAQVLAGGPTRHLAAPFVPPPDADALERATAAMLTGLGAGQALVVPLRTRLATLGTLTLTRAPGERPFDEADLSLAEEIARRATLGLDNARLHAGQADIAATLQRALLTDLPAHPGLELSAHYRPASHAAEVGGDWYDAFPLPGGDLALIIGDVTGHDIQAASRMSELRSMLRALAVDRPHDDPGTILRRLDRAQDHLALADSATAVFARLRPAAEGAWRLSWSVAGHPPPLLVSGNGRARHLSGGHAPLLGALPEAPRPTAEMVLAPGSTLLLYTDGLVESRVQDLDTGMTRLRGYAALHHEWPLDELCAGLAGELGDPRDDITLIAVRIPAS</sequence>
<evidence type="ECO:0000256" key="2">
    <source>
        <dbReference type="ARBA" id="ARBA00022553"/>
    </source>
</evidence>
<keyword evidence="3" id="KW-0808">Transferase</keyword>
<dbReference type="Pfam" id="PF08448">
    <property type="entry name" value="PAS_4"/>
    <property type="match status" value="1"/>
</dbReference>
<keyword evidence="2" id="KW-0597">Phosphoprotein</keyword>
<dbReference type="RefSeq" id="WP_078761315.1">
    <property type="nucleotide sequence ID" value="NZ_FUWS01000004.1"/>
</dbReference>
<evidence type="ECO:0000256" key="14">
    <source>
        <dbReference type="ARBA" id="ARBA00075117"/>
    </source>
</evidence>
<evidence type="ECO:0000313" key="18">
    <source>
        <dbReference type="Proteomes" id="UP000190637"/>
    </source>
</evidence>
<dbReference type="SMART" id="SM00331">
    <property type="entry name" value="PP2C_SIG"/>
    <property type="match status" value="1"/>
</dbReference>
<keyword evidence="9" id="KW-0460">Magnesium</keyword>
<dbReference type="PROSITE" id="PS50112">
    <property type="entry name" value="PAS"/>
    <property type="match status" value="1"/>
</dbReference>
<dbReference type="InterPro" id="IPR013656">
    <property type="entry name" value="PAS_4"/>
</dbReference>
<evidence type="ECO:0000256" key="3">
    <source>
        <dbReference type="ARBA" id="ARBA00022679"/>
    </source>
</evidence>
<dbReference type="Gene3D" id="3.60.40.10">
    <property type="entry name" value="PPM-type phosphatase domain"/>
    <property type="match status" value="1"/>
</dbReference>
<keyword evidence="10" id="KW-0904">Protein phosphatase</keyword>
<name>A0A1T4PVQ4_9ACTN</name>
<dbReference type="SMART" id="SM00091">
    <property type="entry name" value="PAS"/>
    <property type="match status" value="1"/>
</dbReference>
<evidence type="ECO:0000256" key="7">
    <source>
        <dbReference type="ARBA" id="ARBA00022801"/>
    </source>
</evidence>
<keyword evidence="11" id="KW-0464">Manganese</keyword>
<dbReference type="AlphaFoldDB" id="A0A1T4PVQ4"/>
<dbReference type="FunFam" id="3.60.40.10:FF:000005">
    <property type="entry name" value="Serine/threonine protein phosphatase"/>
    <property type="match status" value="1"/>
</dbReference>
<dbReference type="InterPro" id="IPR035965">
    <property type="entry name" value="PAS-like_dom_sf"/>
</dbReference>
<dbReference type="SUPFAM" id="SSF55781">
    <property type="entry name" value="GAF domain-like"/>
    <property type="match status" value="1"/>
</dbReference>
<dbReference type="PANTHER" id="PTHR43156:SF2">
    <property type="entry name" value="STAGE II SPORULATION PROTEIN E"/>
    <property type="match status" value="1"/>
</dbReference>
<reference evidence="17 18" key="1">
    <citation type="submission" date="2017-02" db="EMBL/GenBank/DDBJ databases">
        <authorList>
            <person name="Peterson S.W."/>
        </authorList>
    </citation>
    <scope>NUCLEOTIDE SEQUENCE [LARGE SCALE GENOMIC DNA]</scope>
    <source>
        <strain evidence="17 18">DSM 45154</strain>
    </source>
</reference>
<proteinExistence type="predicted"/>
<dbReference type="STRING" id="1122192.SAMN02745673_02001"/>
<dbReference type="InterPro" id="IPR003018">
    <property type="entry name" value="GAF"/>
</dbReference>
<evidence type="ECO:0000256" key="12">
    <source>
        <dbReference type="ARBA" id="ARBA00047761"/>
    </source>
</evidence>
<dbReference type="EC" id="3.1.3.16" evidence="1"/>
<dbReference type="InterPro" id="IPR052016">
    <property type="entry name" value="Bact_Sigma-Reg"/>
</dbReference>
<dbReference type="SUPFAM" id="SSF55785">
    <property type="entry name" value="PYP-like sensor domain (PAS domain)"/>
    <property type="match status" value="1"/>
</dbReference>
<dbReference type="InterPro" id="IPR000014">
    <property type="entry name" value="PAS"/>
</dbReference>
<dbReference type="Gene3D" id="3.30.450.20">
    <property type="entry name" value="PAS domain"/>
    <property type="match status" value="1"/>
</dbReference>
<keyword evidence="8" id="KW-0067">ATP-binding</keyword>
<evidence type="ECO:0000256" key="1">
    <source>
        <dbReference type="ARBA" id="ARBA00013081"/>
    </source>
</evidence>
<dbReference type="GO" id="GO:0046872">
    <property type="term" value="F:metal ion binding"/>
    <property type="evidence" value="ECO:0007669"/>
    <property type="project" value="UniProtKB-KW"/>
</dbReference>
<feature type="domain" description="PAS" evidence="16">
    <location>
        <begin position="15"/>
        <end position="68"/>
    </location>
</feature>
<dbReference type="GO" id="GO:0016301">
    <property type="term" value="F:kinase activity"/>
    <property type="evidence" value="ECO:0007669"/>
    <property type="project" value="UniProtKB-KW"/>
</dbReference>
<dbReference type="Pfam" id="PF01590">
    <property type="entry name" value="GAF"/>
    <property type="match status" value="1"/>
</dbReference>
<evidence type="ECO:0000256" key="6">
    <source>
        <dbReference type="ARBA" id="ARBA00022777"/>
    </source>
</evidence>
<gene>
    <name evidence="17" type="ORF">SAMN02745673_02001</name>
</gene>
<keyword evidence="7" id="KW-0378">Hydrolase</keyword>
<keyword evidence="6" id="KW-0418">Kinase</keyword>
<dbReference type="OrthoDB" id="118142at2"/>
<dbReference type="InterPro" id="IPR001932">
    <property type="entry name" value="PPM-type_phosphatase-like_dom"/>
</dbReference>
<dbReference type="Gene3D" id="3.30.450.40">
    <property type="match status" value="1"/>
</dbReference>
<evidence type="ECO:0000313" key="17">
    <source>
        <dbReference type="EMBL" id="SJZ95008.1"/>
    </source>
</evidence>
<evidence type="ECO:0000256" key="11">
    <source>
        <dbReference type="ARBA" id="ARBA00023211"/>
    </source>
</evidence>
<evidence type="ECO:0000256" key="8">
    <source>
        <dbReference type="ARBA" id="ARBA00022840"/>
    </source>
</evidence>